<evidence type="ECO:0000256" key="1">
    <source>
        <dbReference type="SAM" id="Phobius"/>
    </source>
</evidence>
<sequence length="195" mass="21790">MITCTVSLLVVHPASFHRLQCLHHKYQPFNDDSSSNSVGRTRASRRSGPGYECWYRGYRMTSGTSIVLFHFILFFFFFLAFPLPPPPIPSAAMDCAESNCDTRKKIKNNKNNNNSTVPYGNNIRSNPTGIEMAFTNFVLPIRNETLRAPQQTSYMAQHLIPPIHHGTPVVCGFQSAASRAAEAIPTIASPRGYRP</sequence>
<keyword evidence="1" id="KW-0812">Transmembrane</keyword>
<proteinExistence type="predicted"/>
<accession>A0A2T6ZHW3</accession>
<reference evidence="2 3" key="1">
    <citation type="submission" date="2017-04" db="EMBL/GenBank/DDBJ databases">
        <title>Draft genome sequence of Tuber borchii Vittad., a whitish edible truffle.</title>
        <authorList>
            <consortium name="DOE Joint Genome Institute"/>
            <person name="Murat C."/>
            <person name="Kuo A."/>
            <person name="Barry K.W."/>
            <person name="Clum A."/>
            <person name="Dockter R.B."/>
            <person name="Fauchery L."/>
            <person name="Iotti M."/>
            <person name="Kohler A."/>
            <person name="Labutti K."/>
            <person name="Lindquist E.A."/>
            <person name="Lipzen A."/>
            <person name="Ohm R.A."/>
            <person name="Wang M."/>
            <person name="Grigoriev I.V."/>
            <person name="Zambonelli A."/>
            <person name="Martin F.M."/>
        </authorList>
    </citation>
    <scope>NUCLEOTIDE SEQUENCE [LARGE SCALE GENOMIC DNA]</scope>
    <source>
        <strain evidence="2 3">Tbo3840</strain>
    </source>
</reference>
<name>A0A2T6ZHW3_TUBBO</name>
<keyword evidence="3" id="KW-1185">Reference proteome</keyword>
<gene>
    <name evidence="2" type="ORF">B9Z19DRAFT_376316</name>
</gene>
<keyword evidence="1" id="KW-0472">Membrane</keyword>
<keyword evidence="1" id="KW-1133">Transmembrane helix</keyword>
<organism evidence="2 3">
    <name type="scientific">Tuber borchii</name>
    <name type="common">White truffle</name>
    <dbReference type="NCBI Taxonomy" id="42251"/>
    <lineage>
        <taxon>Eukaryota</taxon>
        <taxon>Fungi</taxon>
        <taxon>Dikarya</taxon>
        <taxon>Ascomycota</taxon>
        <taxon>Pezizomycotina</taxon>
        <taxon>Pezizomycetes</taxon>
        <taxon>Pezizales</taxon>
        <taxon>Tuberaceae</taxon>
        <taxon>Tuber</taxon>
    </lineage>
</organism>
<dbReference type="AlphaFoldDB" id="A0A2T6ZHW3"/>
<feature type="transmembrane region" description="Helical" evidence="1">
    <location>
        <begin position="66"/>
        <end position="83"/>
    </location>
</feature>
<dbReference type="EMBL" id="NESQ01000256">
    <property type="protein sequence ID" value="PUU75004.1"/>
    <property type="molecule type" value="Genomic_DNA"/>
</dbReference>
<comment type="caution">
    <text evidence="2">The sequence shown here is derived from an EMBL/GenBank/DDBJ whole genome shotgun (WGS) entry which is preliminary data.</text>
</comment>
<evidence type="ECO:0000313" key="2">
    <source>
        <dbReference type="EMBL" id="PUU75004.1"/>
    </source>
</evidence>
<protein>
    <submittedName>
        <fullName evidence="2">Uncharacterized protein</fullName>
    </submittedName>
</protein>
<dbReference type="Proteomes" id="UP000244722">
    <property type="component" value="Unassembled WGS sequence"/>
</dbReference>
<evidence type="ECO:0000313" key="3">
    <source>
        <dbReference type="Proteomes" id="UP000244722"/>
    </source>
</evidence>